<evidence type="ECO:0000256" key="8">
    <source>
        <dbReference type="ARBA" id="ARBA00037101"/>
    </source>
</evidence>
<feature type="domain" description="Amino acid transporter transmembrane" evidence="12">
    <location>
        <begin position="1"/>
        <end position="84"/>
    </location>
</feature>
<evidence type="ECO:0000256" key="11">
    <source>
        <dbReference type="SAM" id="Phobius"/>
    </source>
</evidence>
<evidence type="ECO:0000256" key="1">
    <source>
        <dbReference type="ARBA" id="ARBA00004141"/>
    </source>
</evidence>
<evidence type="ECO:0000256" key="3">
    <source>
        <dbReference type="ARBA" id="ARBA00022448"/>
    </source>
</evidence>
<dbReference type="EMBL" id="UYRU01005269">
    <property type="protein sequence ID" value="VDK38565.1"/>
    <property type="molecule type" value="Genomic_DNA"/>
</dbReference>
<protein>
    <recommendedName>
        <fullName evidence="9">Putative sodium-coupled neutral amino acid transporter 11</fullName>
    </recommendedName>
    <alternativeName>
        <fullName evidence="10">Solute carrier family 38 member 11</fullName>
    </alternativeName>
</protein>
<keyword evidence="14" id="KW-1185">Reference proteome</keyword>
<comment type="subcellular location">
    <subcellularLocation>
        <location evidence="1">Membrane</location>
        <topology evidence="1">Multi-pass membrane protein</topology>
    </subcellularLocation>
</comment>
<dbReference type="Proteomes" id="UP000281553">
    <property type="component" value="Unassembled WGS sequence"/>
</dbReference>
<dbReference type="InterPro" id="IPR013057">
    <property type="entry name" value="AA_transpt_TM"/>
</dbReference>
<feature type="transmembrane region" description="Helical" evidence="11">
    <location>
        <begin position="7"/>
        <end position="28"/>
    </location>
</feature>
<name>A0A3P6QED6_DIBLA</name>
<dbReference type="GO" id="GO:0015179">
    <property type="term" value="F:L-amino acid transmembrane transporter activity"/>
    <property type="evidence" value="ECO:0007669"/>
    <property type="project" value="TreeGrafter"/>
</dbReference>
<evidence type="ECO:0000256" key="4">
    <source>
        <dbReference type="ARBA" id="ARBA00022692"/>
    </source>
</evidence>
<evidence type="ECO:0000256" key="7">
    <source>
        <dbReference type="ARBA" id="ARBA00023136"/>
    </source>
</evidence>
<keyword evidence="7 11" id="KW-0472">Membrane</keyword>
<dbReference type="OrthoDB" id="513400at2759"/>
<comment type="similarity">
    <text evidence="2">Belongs to the amino acid/polyamine transporter 2 family.</text>
</comment>
<sequence>MRKALTYAILFVISAYALAGLFGYLALIEGEDEGSVLAGNMLTMYPENFVSALVRLGFLYTVTASFPLILFPLRSALNSLLFEEVSLF</sequence>
<dbReference type="AlphaFoldDB" id="A0A3P6QED6"/>
<keyword evidence="4 11" id="KW-0812">Transmembrane</keyword>
<feature type="transmembrane region" description="Helical" evidence="11">
    <location>
        <begin position="48"/>
        <end position="71"/>
    </location>
</feature>
<keyword evidence="5" id="KW-0029">Amino-acid transport</keyword>
<keyword evidence="3" id="KW-0813">Transport</keyword>
<dbReference type="PANTHER" id="PTHR22950">
    <property type="entry name" value="AMINO ACID TRANSPORTER"/>
    <property type="match status" value="1"/>
</dbReference>
<keyword evidence="6 11" id="KW-1133">Transmembrane helix</keyword>
<evidence type="ECO:0000256" key="6">
    <source>
        <dbReference type="ARBA" id="ARBA00022989"/>
    </source>
</evidence>
<accession>A0A3P6QED6</accession>
<proteinExistence type="inferred from homology"/>
<dbReference type="Pfam" id="PF01490">
    <property type="entry name" value="Aa_trans"/>
    <property type="match status" value="1"/>
</dbReference>
<evidence type="ECO:0000313" key="13">
    <source>
        <dbReference type="EMBL" id="VDK38565.1"/>
    </source>
</evidence>
<evidence type="ECO:0000256" key="2">
    <source>
        <dbReference type="ARBA" id="ARBA00008066"/>
    </source>
</evidence>
<evidence type="ECO:0000313" key="14">
    <source>
        <dbReference type="Proteomes" id="UP000281553"/>
    </source>
</evidence>
<evidence type="ECO:0000256" key="10">
    <source>
        <dbReference type="ARBA" id="ARBA00041723"/>
    </source>
</evidence>
<reference evidence="13 14" key="1">
    <citation type="submission" date="2018-11" db="EMBL/GenBank/DDBJ databases">
        <authorList>
            <consortium name="Pathogen Informatics"/>
        </authorList>
    </citation>
    <scope>NUCLEOTIDE SEQUENCE [LARGE SCALE GENOMIC DNA]</scope>
</reference>
<evidence type="ECO:0000256" key="5">
    <source>
        <dbReference type="ARBA" id="ARBA00022970"/>
    </source>
</evidence>
<gene>
    <name evidence="13" type="ORF">DILT_LOCUS958</name>
</gene>
<comment type="function">
    <text evidence="8">Putative sodium-dependent amino acid/proton antiporter.</text>
</comment>
<evidence type="ECO:0000256" key="9">
    <source>
        <dbReference type="ARBA" id="ARBA00040814"/>
    </source>
</evidence>
<organism evidence="13 14">
    <name type="scientific">Dibothriocephalus latus</name>
    <name type="common">Fish tapeworm</name>
    <name type="synonym">Diphyllobothrium latum</name>
    <dbReference type="NCBI Taxonomy" id="60516"/>
    <lineage>
        <taxon>Eukaryota</taxon>
        <taxon>Metazoa</taxon>
        <taxon>Spiralia</taxon>
        <taxon>Lophotrochozoa</taxon>
        <taxon>Platyhelminthes</taxon>
        <taxon>Cestoda</taxon>
        <taxon>Eucestoda</taxon>
        <taxon>Diphyllobothriidea</taxon>
        <taxon>Diphyllobothriidae</taxon>
        <taxon>Dibothriocephalus</taxon>
    </lineage>
</organism>
<dbReference type="GO" id="GO:0016020">
    <property type="term" value="C:membrane"/>
    <property type="evidence" value="ECO:0007669"/>
    <property type="project" value="UniProtKB-SubCell"/>
</dbReference>
<dbReference type="PANTHER" id="PTHR22950:SF458">
    <property type="entry name" value="SODIUM-COUPLED NEUTRAL AMINO ACID TRANSPORTER 11-RELATED"/>
    <property type="match status" value="1"/>
</dbReference>
<evidence type="ECO:0000259" key="12">
    <source>
        <dbReference type="Pfam" id="PF01490"/>
    </source>
</evidence>